<dbReference type="PRINTS" id="PR00463">
    <property type="entry name" value="EP450I"/>
</dbReference>
<evidence type="ECO:0000256" key="10">
    <source>
        <dbReference type="ARBA" id="ARBA00023033"/>
    </source>
</evidence>
<protein>
    <submittedName>
        <fullName evidence="15">Cytochrome P450</fullName>
    </submittedName>
</protein>
<dbReference type="GO" id="GO:0004497">
    <property type="term" value="F:monooxygenase activity"/>
    <property type="evidence" value="ECO:0007669"/>
    <property type="project" value="UniProtKB-KW"/>
</dbReference>
<dbReference type="PRINTS" id="PR00385">
    <property type="entry name" value="P450"/>
</dbReference>
<evidence type="ECO:0000256" key="4">
    <source>
        <dbReference type="ARBA" id="ARBA00022617"/>
    </source>
</evidence>
<comment type="similarity">
    <text evidence="3 13">Belongs to the cytochrome P450 family.</text>
</comment>
<evidence type="ECO:0000256" key="9">
    <source>
        <dbReference type="ARBA" id="ARBA00023004"/>
    </source>
</evidence>
<keyword evidence="10 13" id="KW-0503">Monooxygenase</keyword>
<evidence type="ECO:0000313" key="16">
    <source>
        <dbReference type="Proteomes" id="UP000002038"/>
    </source>
</evidence>
<keyword evidence="6 12" id="KW-0479">Metal-binding</keyword>
<dbReference type="GeneID" id="8505306"/>
<dbReference type="PROSITE" id="PS00086">
    <property type="entry name" value="CYTOCHROME_P450"/>
    <property type="match status" value="1"/>
</dbReference>
<dbReference type="AlphaFoldDB" id="A0A179ULD9"/>
<evidence type="ECO:0000256" key="12">
    <source>
        <dbReference type="PIRSR" id="PIRSR602401-1"/>
    </source>
</evidence>
<feature type="transmembrane region" description="Helical" evidence="14">
    <location>
        <begin position="24"/>
        <end position="51"/>
    </location>
</feature>
<keyword evidence="7 14" id="KW-1133">Transmembrane helix</keyword>
<keyword evidence="16" id="KW-1185">Reference proteome</keyword>
<evidence type="ECO:0000256" key="13">
    <source>
        <dbReference type="RuleBase" id="RU000461"/>
    </source>
</evidence>
<dbReference type="GO" id="GO:0005506">
    <property type="term" value="F:iron ion binding"/>
    <property type="evidence" value="ECO:0007669"/>
    <property type="project" value="InterPro"/>
</dbReference>
<dbReference type="PANTHER" id="PTHR24305:SF157">
    <property type="entry name" value="N-ACETYLTRYPTOPHAN 6-HYDROXYLASE IVOC-RELATED"/>
    <property type="match status" value="1"/>
</dbReference>
<dbReference type="CDD" id="cd11062">
    <property type="entry name" value="CYP58-like"/>
    <property type="match status" value="1"/>
</dbReference>
<dbReference type="VEuPathDB" id="FungiDB:BDBG_03964"/>
<dbReference type="GO" id="GO:0016705">
    <property type="term" value="F:oxidoreductase activity, acting on paired donors, with incorporation or reduction of molecular oxygen"/>
    <property type="evidence" value="ECO:0007669"/>
    <property type="project" value="InterPro"/>
</dbReference>
<evidence type="ECO:0000256" key="14">
    <source>
        <dbReference type="SAM" id="Phobius"/>
    </source>
</evidence>
<dbReference type="SUPFAM" id="SSF48264">
    <property type="entry name" value="Cytochrome P450"/>
    <property type="match status" value="1"/>
</dbReference>
<keyword evidence="4 12" id="KW-0349">Heme</keyword>
<dbReference type="PANTHER" id="PTHR24305">
    <property type="entry name" value="CYTOCHROME P450"/>
    <property type="match status" value="1"/>
</dbReference>
<keyword evidence="5 14" id="KW-0812">Transmembrane</keyword>
<organism evidence="15 16">
    <name type="scientific">Blastomyces gilchristii (strain SLH14081)</name>
    <name type="common">Blastomyces dermatitidis</name>
    <dbReference type="NCBI Taxonomy" id="559298"/>
    <lineage>
        <taxon>Eukaryota</taxon>
        <taxon>Fungi</taxon>
        <taxon>Dikarya</taxon>
        <taxon>Ascomycota</taxon>
        <taxon>Pezizomycotina</taxon>
        <taxon>Eurotiomycetes</taxon>
        <taxon>Eurotiomycetidae</taxon>
        <taxon>Onygenales</taxon>
        <taxon>Ajellomycetaceae</taxon>
        <taxon>Blastomyces</taxon>
    </lineage>
</organism>
<dbReference type="Gene3D" id="1.10.630.10">
    <property type="entry name" value="Cytochrome P450"/>
    <property type="match status" value="1"/>
</dbReference>
<sequence length="552" mass="63884">MDGIFQCHESGCQYRLTTTMLIKVYRLAVTTGFLVAAWSLFILYVVGGVIYRLYISPLAKFPGPKLAAATLWYEYYYDAVCKGQYTFKIKELHQQYGSIIRISPYELHIDDPDYYHVLYSYSSPRDKYQYYLEPFGFPLSAFGTESHHQHRHRRGALNPFFCKRRVAQHEGLVHHLVNKLCGHLEQFRITGKTVPLSLGYTCLATDLIVSYVLDERQQWLDAPGWLPHWRRALVSLSEMVMVSRQVIWVLKILKYFPRTLAISMKPGLGLFFELEEGFRRRIKQIQMDRDGENDRQPTCTTSKASKGYSLIDQILDSRLPVEEKAPERILQEVRSTTAAGIETTSNALTVITYYLLDNPDKIQRLRDELSTFEGDWSSKQPAQKLEQLPYLTSVILEGLRLSYGVSTRLQRKSPDQAIHYRDYCIPPGTPVGMTSVLMHHNETIFPDSHKFVPERWLDLDERKRLERYLVSFGKGSRRCVGQRLAQTILLITTATIFRKFELELRDTSSDDIEIGHDLFVPRPKNTKSAGLRVCVLKKYLDHRFRGSLTANQ</sequence>
<gene>
    <name evidence="15" type="ORF">BDBG_03964</name>
</gene>
<dbReference type="InterPro" id="IPR050121">
    <property type="entry name" value="Cytochrome_P450_monoxygenase"/>
</dbReference>
<dbReference type="GO" id="GO:0020037">
    <property type="term" value="F:heme binding"/>
    <property type="evidence" value="ECO:0007669"/>
    <property type="project" value="InterPro"/>
</dbReference>
<dbReference type="InterPro" id="IPR002401">
    <property type="entry name" value="Cyt_P450_E_grp-I"/>
</dbReference>
<evidence type="ECO:0000256" key="8">
    <source>
        <dbReference type="ARBA" id="ARBA00023002"/>
    </source>
</evidence>
<dbReference type="EMBL" id="GG657453">
    <property type="protein sequence ID" value="OAT07957.1"/>
    <property type="molecule type" value="Genomic_DNA"/>
</dbReference>
<evidence type="ECO:0000256" key="3">
    <source>
        <dbReference type="ARBA" id="ARBA00010617"/>
    </source>
</evidence>
<dbReference type="InterPro" id="IPR001128">
    <property type="entry name" value="Cyt_P450"/>
</dbReference>
<dbReference type="STRING" id="559298.A0A179ULD9"/>
<dbReference type="OrthoDB" id="3945418at2759"/>
<dbReference type="KEGG" id="bgh:BDBG_03964"/>
<evidence type="ECO:0000313" key="15">
    <source>
        <dbReference type="EMBL" id="OAT07957.1"/>
    </source>
</evidence>
<dbReference type="FunFam" id="1.10.630.10:FF:000069">
    <property type="entry name" value="Cytochrome P450, putative (Eurofung)"/>
    <property type="match status" value="1"/>
</dbReference>
<dbReference type="InterPro" id="IPR036396">
    <property type="entry name" value="Cyt_P450_sf"/>
</dbReference>
<keyword evidence="9 12" id="KW-0408">Iron</keyword>
<reference evidence="16" key="1">
    <citation type="journal article" date="2015" name="PLoS Genet.">
        <title>The dynamic genome and transcriptome of the human fungal pathogen Blastomyces and close relative Emmonsia.</title>
        <authorList>
            <person name="Munoz J.F."/>
            <person name="Gauthier G.M."/>
            <person name="Desjardins C.A."/>
            <person name="Gallo J.E."/>
            <person name="Holder J."/>
            <person name="Sullivan T.D."/>
            <person name="Marty A.J."/>
            <person name="Carmen J.C."/>
            <person name="Chen Z."/>
            <person name="Ding L."/>
            <person name="Gujja S."/>
            <person name="Magrini V."/>
            <person name="Misas E."/>
            <person name="Mitreva M."/>
            <person name="Priest M."/>
            <person name="Saif S."/>
            <person name="Whiston E.A."/>
            <person name="Young S."/>
            <person name="Zeng Q."/>
            <person name="Goldman W.E."/>
            <person name="Mardis E.R."/>
            <person name="Taylor J.W."/>
            <person name="McEwen J.G."/>
            <person name="Clay O.K."/>
            <person name="Klein B.S."/>
            <person name="Cuomo C.A."/>
        </authorList>
    </citation>
    <scope>NUCLEOTIDE SEQUENCE [LARGE SCALE GENOMIC DNA]</scope>
    <source>
        <strain evidence="16">SLH14081</strain>
    </source>
</reference>
<evidence type="ECO:0000256" key="6">
    <source>
        <dbReference type="ARBA" id="ARBA00022723"/>
    </source>
</evidence>
<dbReference type="InterPro" id="IPR017972">
    <property type="entry name" value="Cyt_P450_CS"/>
</dbReference>
<evidence type="ECO:0000256" key="11">
    <source>
        <dbReference type="ARBA" id="ARBA00023136"/>
    </source>
</evidence>
<evidence type="ECO:0000256" key="1">
    <source>
        <dbReference type="ARBA" id="ARBA00001971"/>
    </source>
</evidence>
<name>A0A179ULD9_BLAGS</name>
<evidence type="ECO:0000256" key="2">
    <source>
        <dbReference type="ARBA" id="ARBA00004167"/>
    </source>
</evidence>
<evidence type="ECO:0000256" key="5">
    <source>
        <dbReference type="ARBA" id="ARBA00022692"/>
    </source>
</evidence>
<dbReference type="RefSeq" id="XP_002625905.2">
    <property type="nucleotide sequence ID" value="XM_002625859.2"/>
</dbReference>
<keyword evidence="8 13" id="KW-0560">Oxidoreductase</keyword>
<feature type="binding site" description="axial binding residue" evidence="12">
    <location>
        <position position="479"/>
    </location>
    <ligand>
        <name>heme</name>
        <dbReference type="ChEBI" id="CHEBI:30413"/>
    </ligand>
    <ligandPart>
        <name>Fe</name>
        <dbReference type="ChEBI" id="CHEBI:18248"/>
    </ligandPart>
</feature>
<dbReference type="Pfam" id="PF00067">
    <property type="entry name" value="p450"/>
    <property type="match status" value="1"/>
</dbReference>
<evidence type="ECO:0000256" key="7">
    <source>
        <dbReference type="ARBA" id="ARBA00022989"/>
    </source>
</evidence>
<proteinExistence type="inferred from homology"/>
<accession>A0A179ULD9</accession>
<comment type="cofactor">
    <cofactor evidence="1 12">
        <name>heme</name>
        <dbReference type="ChEBI" id="CHEBI:30413"/>
    </cofactor>
</comment>
<comment type="subcellular location">
    <subcellularLocation>
        <location evidence="2">Membrane</location>
        <topology evidence="2">Single-pass membrane protein</topology>
    </subcellularLocation>
</comment>
<dbReference type="Proteomes" id="UP000002038">
    <property type="component" value="Unassembled WGS sequence"/>
</dbReference>
<dbReference type="GO" id="GO:0016020">
    <property type="term" value="C:membrane"/>
    <property type="evidence" value="ECO:0007669"/>
    <property type="project" value="UniProtKB-SubCell"/>
</dbReference>
<keyword evidence="11 14" id="KW-0472">Membrane</keyword>